<dbReference type="SUPFAM" id="SSF158442">
    <property type="entry name" value="DsbB-like"/>
    <property type="match status" value="1"/>
</dbReference>
<dbReference type="HAMAP" id="MF_00286">
    <property type="entry name" value="DsbB"/>
    <property type="match status" value="1"/>
</dbReference>
<dbReference type="InterPro" id="IPR022920">
    <property type="entry name" value="Disulphide_bond_form_DsbB"/>
</dbReference>
<keyword evidence="9 14" id="KW-0560">Oxidoreductase</keyword>
<evidence type="ECO:0000256" key="6">
    <source>
        <dbReference type="ARBA" id="ARBA00022692"/>
    </source>
</evidence>
<keyword evidence="10 14" id="KW-0472">Membrane</keyword>
<proteinExistence type="inferred from homology"/>
<evidence type="ECO:0000256" key="7">
    <source>
        <dbReference type="ARBA" id="ARBA00022982"/>
    </source>
</evidence>
<feature type="transmembrane region" description="Helical" evidence="15">
    <location>
        <begin position="45"/>
        <end position="67"/>
    </location>
</feature>
<dbReference type="PANTHER" id="PTHR36570:SF2">
    <property type="entry name" value="DISULFIDE BOND FORMATION PROTEIN B"/>
    <property type="match status" value="1"/>
</dbReference>
<evidence type="ECO:0000256" key="12">
    <source>
        <dbReference type="ARBA" id="ARBA00023186"/>
    </source>
</evidence>
<feature type="transmembrane region" description="Helical" evidence="15">
    <location>
        <begin position="140"/>
        <end position="163"/>
    </location>
</feature>
<evidence type="ECO:0000256" key="13">
    <source>
        <dbReference type="ARBA" id="ARBA00023284"/>
    </source>
</evidence>
<evidence type="ECO:0000256" key="5">
    <source>
        <dbReference type="ARBA" id="ARBA00022519"/>
    </source>
</evidence>
<evidence type="ECO:0000313" key="16">
    <source>
        <dbReference type="EMBL" id="MCS4558634.1"/>
    </source>
</evidence>
<keyword evidence="11 14" id="KW-1015">Disulfide bond</keyword>
<comment type="caution">
    <text evidence="14">Lacks conserved residue(s) required for the propagation of feature annotation.</text>
</comment>
<gene>
    <name evidence="14 16" type="primary">dsbB</name>
    <name evidence="16" type="ORF">L9G74_19530</name>
</gene>
<evidence type="ECO:0000313" key="17">
    <source>
        <dbReference type="Proteomes" id="UP001201549"/>
    </source>
</evidence>
<name>A0ABT2FTS3_9GAMM</name>
<dbReference type="Pfam" id="PF02600">
    <property type="entry name" value="DsbB"/>
    <property type="match status" value="1"/>
</dbReference>
<dbReference type="InterPro" id="IPR023380">
    <property type="entry name" value="DsbB-like_sf"/>
</dbReference>
<feature type="disulfide bond" description="Redox-active" evidence="14">
    <location>
        <begin position="38"/>
        <end position="41"/>
    </location>
</feature>
<evidence type="ECO:0000256" key="4">
    <source>
        <dbReference type="ARBA" id="ARBA00022475"/>
    </source>
</evidence>
<evidence type="ECO:0000256" key="9">
    <source>
        <dbReference type="ARBA" id="ARBA00023002"/>
    </source>
</evidence>
<dbReference type="Proteomes" id="UP001201549">
    <property type="component" value="Unassembled WGS sequence"/>
</dbReference>
<dbReference type="NCBIfam" id="NF002485">
    <property type="entry name" value="PRK01749.1"/>
    <property type="match status" value="1"/>
</dbReference>
<comment type="similarity">
    <text evidence="2 14">Belongs to the DsbB family.</text>
</comment>
<dbReference type="InterPro" id="IPR050183">
    <property type="entry name" value="DsbB"/>
</dbReference>
<keyword evidence="8 14" id="KW-1133">Transmembrane helix</keyword>
<evidence type="ECO:0000256" key="15">
    <source>
        <dbReference type="SAM" id="Phobius"/>
    </source>
</evidence>
<feature type="transmembrane region" description="Helical" evidence="15">
    <location>
        <begin position="12"/>
        <end position="33"/>
    </location>
</feature>
<keyword evidence="13 14" id="KW-0676">Redox-active center</keyword>
<organism evidence="16 17">
    <name type="scientific">Shewanella electrica</name>
    <dbReference type="NCBI Taxonomy" id="515560"/>
    <lineage>
        <taxon>Bacteria</taxon>
        <taxon>Pseudomonadati</taxon>
        <taxon>Pseudomonadota</taxon>
        <taxon>Gammaproteobacteria</taxon>
        <taxon>Alteromonadales</taxon>
        <taxon>Shewanellaceae</taxon>
        <taxon>Shewanella</taxon>
    </lineage>
</organism>
<evidence type="ECO:0000256" key="2">
    <source>
        <dbReference type="ARBA" id="ARBA00008823"/>
    </source>
</evidence>
<dbReference type="InterPro" id="IPR003752">
    <property type="entry name" value="DiS_bond_form_DsbB/BdbC"/>
</dbReference>
<comment type="function">
    <text evidence="14">Required for disulfide bond formation in some periplasmic proteins. Acts by oxidizing the DsbA protein.</text>
</comment>
<evidence type="ECO:0000256" key="1">
    <source>
        <dbReference type="ARBA" id="ARBA00004429"/>
    </source>
</evidence>
<evidence type="ECO:0000256" key="14">
    <source>
        <dbReference type="HAMAP-Rule" id="MF_00286"/>
    </source>
</evidence>
<feature type="topological domain" description="Cytoplasmic" evidence="14">
    <location>
        <begin position="162"/>
        <end position="167"/>
    </location>
</feature>
<feature type="topological domain" description="Periplasmic" evidence="14">
    <location>
        <begin position="29"/>
        <end position="46"/>
    </location>
</feature>
<dbReference type="PANTHER" id="PTHR36570">
    <property type="entry name" value="DISULFIDE BOND FORMATION PROTEIN B"/>
    <property type="match status" value="1"/>
</dbReference>
<evidence type="ECO:0000256" key="3">
    <source>
        <dbReference type="ARBA" id="ARBA00022448"/>
    </source>
</evidence>
<keyword evidence="12 14" id="KW-0143">Chaperone</keyword>
<protein>
    <recommendedName>
        <fullName evidence="14">Disulfide bond formation protein B</fullName>
    </recommendedName>
    <alternativeName>
        <fullName evidence="14">Disulfide oxidoreductase</fullName>
    </alternativeName>
</protein>
<keyword evidence="4 14" id="KW-1003">Cell membrane</keyword>
<feature type="topological domain" description="Cytoplasmic" evidence="14">
    <location>
        <begin position="1"/>
        <end position="11"/>
    </location>
</feature>
<dbReference type="EMBL" id="JAKOGG010000024">
    <property type="protein sequence ID" value="MCS4558634.1"/>
    <property type="molecule type" value="Genomic_DNA"/>
</dbReference>
<evidence type="ECO:0000256" key="8">
    <source>
        <dbReference type="ARBA" id="ARBA00022989"/>
    </source>
</evidence>
<comment type="caution">
    <text evidence="16">The sequence shown here is derived from an EMBL/GenBank/DDBJ whole genome shotgun (WGS) entry which is preliminary data.</text>
</comment>
<comment type="subcellular location">
    <subcellularLocation>
        <location evidence="1">Cell inner membrane</location>
        <topology evidence="1">Multi-pass membrane protein</topology>
    </subcellularLocation>
    <subcellularLocation>
        <location evidence="14">Cell membrane</location>
        <topology evidence="14">Multi-pass membrane protein</topology>
    </subcellularLocation>
</comment>
<evidence type="ECO:0000256" key="10">
    <source>
        <dbReference type="ARBA" id="ARBA00023136"/>
    </source>
</evidence>
<sequence length="167" mass="18644">MFKGFTQSRLSWGILLLSGIALELAALFFQYVMKLDPCIMCVYQRVAVLGLVLAGLVGLLAPTVWLVRVAAAAIWGISAGWGLKLAYELDQMQTNPNPFATCSFMPDFPKWMPLHEWLPSVFMPTGMCTDVPWTFLDVTMAQWMIVIFAGALAVLLLFLLPLLSRQR</sequence>
<keyword evidence="6 14" id="KW-0812">Transmembrane</keyword>
<dbReference type="GO" id="GO:0016491">
    <property type="term" value="F:oxidoreductase activity"/>
    <property type="evidence" value="ECO:0007669"/>
    <property type="project" value="UniProtKB-KW"/>
</dbReference>
<keyword evidence="3 14" id="KW-0813">Transport</keyword>
<reference evidence="16 17" key="1">
    <citation type="submission" date="2022-02" db="EMBL/GenBank/DDBJ databases">
        <authorList>
            <person name="Zhuang L."/>
        </authorList>
    </citation>
    <scope>NUCLEOTIDE SEQUENCE [LARGE SCALE GENOMIC DNA]</scope>
    <source>
        <strain evidence="16 17">C32</strain>
    </source>
</reference>
<keyword evidence="7 14" id="KW-0249">Electron transport</keyword>
<dbReference type="Gene3D" id="1.20.1550.10">
    <property type="entry name" value="DsbB-like"/>
    <property type="match status" value="1"/>
</dbReference>
<keyword evidence="17" id="KW-1185">Reference proteome</keyword>
<feature type="disulfide bond" description="Redox-active" evidence="14">
    <location>
        <begin position="102"/>
        <end position="128"/>
    </location>
</feature>
<evidence type="ECO:0000256" key="11">
    <source>
        <dbReference type="ARBA" id="ARBA00023157"/>
    </source>
</evidence>
<reference evidence="17" key="2">
    <citation type="submission" date="2023-07" db="EMBL/GenBank/DDBJ databases">
        <title>Shewanella mangrovi sp. nov., an acetaldehyde- degrading bacterium isolated from mangrove sediment.</title>
        <authorList>
            <person name="Liu Y."/>
        </authorList>
    </citation>
    <scope>NUCLEOTIDE SEQUENCE [LARGE SCALE GENOMIC DNA]</scope>
    <source>
        <strain evidence="17">C32</strain>
    </source>
</reference>
<feature type="topological domain" description="Periplasmic" evidence="14">
    <location>
        <begin position="88"/>
        <end position="142"/>
    </location>
</feature>
<keyword evidence="5" id="KW-0997">Cell inner membrane</keyword>
<accession>A0ABT2FTS3</accession>